<keyword evidence="1" id="KW-0812">Transmembrane</keyword>
<dbReference type="Proteomes" id="UP001549749">
    <property type="component" value="Unassembled WGS sequence"/>
</dbReference>
<accession>A0ABV2T5Q5</accession>
<feature type="transmembrane region" description="Helical" evidence="1">
    <location>
        <begin position="91"/>
        <end position="113"/>
    </location>
</feature>
<feature type="transmembrane region" description="Helical" evidence="1">
    <location>
        <begin position="62"/>
        <end position="85"/>
    </location>
</feature>
<keyword evidence="3" id="KW-1185">Reference proteome</keyword>
<dbReference type="PANTHER" id="PTHR36974:SF1">
    <property type="entry name" value="DOXX FAMILY MEMBRANE PROTEIN"/>
    <property type="match status" value="1"/>
</dbReference>
<dbReference type="RefSeq" id="WP_354660969.1">
    <property type="nucleotide sequence ID" value="NZ_JBEXAC010000001.1"/>
</dbReference>
<dbReference type="PANTHER" id="PTHR36974">
    <property type="entry name" value="MEMBRANE PROTEIN-RELATED"/>
    <property type="match status" value="1"/>
</dbReference>
<keyword evidence="1" id="KW-0472">Membrane</keyword>
<protein>
    <recommendedName>
        <fullName evidence="4">DoxX-like protein</fullName>
    </recommendedName>
</protein>
<feature type="transmembrane region" description="Helical" evidence="1">
    <location>
        <begin position="125"/>
        <end position="145"/>
    </location>
</feature>
<evidence type="ECO:0000313" key="3">
    <source>
        <dbReference type="Proteomes" id="UP001549749"/>
    </source>
</evidence>
<name>A0ABV2T5Q5_9BACT</name>
<evidence type="ECO:0000256" key="1">
    <source>
        <dbReference type="SAM" id="Phobius"/>
    </source>
</evidence>
<keyword evidence="1" id="KW-1133">Transmembrane helix</keyword>
<organism evidence="2 3">
    <name type="scientific">Chitinophaga defluvii</name>
    <dbReference type="NCBI Taxonomy" id="3163343"/>
    <lineage>
        <taxon>Bacteria</taxon>
        <taxon>Pseudomonadati</taxon>
        <taxon>Bacteroidota</taxon>
        <taxon>Chitinophagia</taxon>
        <taxon>Chitinophagales</taxon>
        <taxon>Chitinophagaceae</taxon>
        <taxon>Chitinophaga</taxon>
    </lineage>
</organism>
<proteinExistence type="predicted"/>
<comment type="caution">
    <text evidence="2">The sequence shown here is derived from an EMBL/GenBank/DDBJ whole genome shotgun (WGS) entry which is preliminary data.</text>
</comment>
<gene>
    <name evidence="2" type="ORF">ABR189_13185</name>
</gene>
<sequence length="149" mass="16847">MAFFAGLLTFSLLFLLAGYLFNISYLLHFANDMRLAAATMFILIGVMHLLKPHKLTYMIEGLLPYAYALVILTGILEIIFGAGLLHTATQYYAAWALMVLLVLMFPANIYVAVKQLPAPGGLPASPWYTWSRLAFQPLYILWIWWSIRG</sequence>
<evidence type="ECO:0008006" key="4">
    <source>
        <dbReference type="Google" id="ProtNLM"/>
    </source>
</evidence>
<dbReference type="EMBL" id="JBEXAC010000001">
    <property type="protein sequence ID" value="MET6998334.1"/>
    <property type="molecule type" value="Genomic_DNA"/>
</dbReference>
<feature type="transmembrane region" description="Helical" evidence="1">
    <location>
        <begin position="33"/>
        <end position="50"/>
    </location>
</feature>
<evidence type="ECO:0000313" key="2">
    <source>
        <dbReference type="EMBL" id="MET6998334.1"/>
    </source>
</evidence>
<reference evidence="2 3" key="1">
    <citation type="submission" date="2024-06" db="EMBL/GenBank/DDBJ databases">
        <title>Chitinophaga defluvii sp. nov., isolated from municipal sewage.</title>
        <authorList>
            <person name="Zhang L."/>
        </authorList>
    </citation>
    <scope>NUCLEOTIDE SEQUENCE [LARGE SCALE GENOMIC DNA]</scope>
    <source>
        <strain evidence="2 3">H8</strain>
    </source>
</reference>